<feature type="compositionally biased region" description="Low complexity" evidence="1">
    <location>
        <begin position="219"/>
        <end position="230"/>
    </location>
</feature>
<dbReference type="Proteomes" id="UP000325313">
    <property type="component" value="Unassembled WGS sequence"/>
</dbReference>
<dbReference type="EMBL" id="VDEP01000454">
    <property type="protein sequence ID" value="KAA1077156.1"/>
    <property type="molecule type" value="Genomic_DNA"/>
</dbReference>
<reference evidence="5 6" key="1">
    <citation type="submission" date="2019-05" db="EMBL/GenBank/DDBJ databases">
        <title>Emergence of the Ug99 lineage of the wheat stem rust pathogen through somatic hybridization.</title>
        <authorList>
            <person name="Li F."/>
            <person name="Upadhyaya N.M."/>
            <person name="Sperschneider J."/>
            <person name="Matny O."/>
            <person name="Nguyen-Phuc H."/>
            <person name="Mago R."/>
            <person name="Raley C."/>
            <person name="Miller M.E."/>
            <person name="Silverstein K.A.T."/>
            <person name="Henningsen E."/>
            <person name="Hirsch C.D."/>
            <person name="Visser B."/>
            <person name="Pretorius Z.A."/>
            <person name="Steffenson B.J."/>
            <person name="Schwessinger B."/>
            <person name="Dodds P.N."/>
            <person name="Figueroa M."/>
        </authorList>
    </citation>
    <scope>NUCLEOTIDE SEQUENCE [LARGE SCALE GENOMIC DNA]</scope>
    <source>
        <strain evidence="4">21-0</strain>
        <strain evidence="3 6">Ug99</strain>
    </source>
</reference>
<dbReference type="EMBL" id="VSWC01000041">
    <property type="protein sequence ID" value="KAA1104016.1"/>
    <property type="molecule type" value="Genomic_DNA"/>
</dbReference>
<proteinExistence type="predicted"/>
<feature type="transmembrane region" description="Helical" evidence="2">
    <location>
        <begin position="20"/>
        <end position="43"/>
    </location>
</feature>
<keyword evidence="2" id="KW-0472">Membrane</keyword>
<feature type="compositionally biased region" description="Low complexity" evidence="1">
    <location>
        <begin position="242"/>
        <end position="258"/>
    </location>
</feature>
<accession>A0A5B0PSX7</accession>
<keyword evidence="2" id="KW-1133">Transmembrane helix</keyword>
<sequence>MVHLRFLLQKHLAHDSKLNLIIFLVLQLVGTALYVPTSVLALCGLRNQIAPKHVTQTKASKDVEDGASKCPTINLTNDGHAKERAALESVRKRLVKHSCLLYLDTVLYTPLIISMLSFKGTTFFNNPIWLILEQIGLEQLQRSRDRASGGELLQPGSPFCSPAVLRYNPGNTAGGTQTRNRLLTSASHLPAAIPISSTHNTTYDTKHPKMMTETDRPPSSKYTPTQTPSSPKKKKNNKKSKSTPQTNQPTMQQTQADR</sequence>
<evidence type="ECO:0000313" key="5">
    <source>
        <dbReference type="Proteomes" id="UP000324748"/>
    </source>
</evidence>
<feature type="region of interest" description="Disordered" evidence="1">
    <location>
        <begin position="190"/>
        <end position="258"/>
    </location>
</feature>
<feature type="compositionally biased region" description="Basic and acidic residues" evidence="1">
    <location>
        <begin position="204"/>
        <end position="218"/>
    </location>
</feature>
<organism evidence="4 5">
    <name type="scientific">Puccinia graminis f. sp. tritici</name>
    <dbReference type="NCBI Taxonomy" id="56615"/>
    <lineage>
        <taxon>Eukaryota</taxon>
        <taxon>Fungi</taxon>
        <taxon>Dikarya</taxon>
        <taxon>Basidiomycota</taxon>
        <taxon>Pucciniomycotina</taxon>
        <taxon>Pucciniomycetes</taxon>
        <taxon>Pucciniales</taxon>
        <taxon>Pucciniaceae</taxon>
        <taxon>Puccinia</taxon>
    </lineage>
</organism>
<name>A0A5B0PSX7_PUCGR</name>
<dbReference type="AlphaFoldDB" id="A0A5B0PSX7"/>
<evidence type="ECO:0000313" key="3">
    <source>
        <dbReference type="EMBL" id="KAA1077156.1"/>
    </source>
</evidence>
<comment type="caution">
    <text evidence="4">The sequence shown here is derived from an EMBL/GenBank/DDBJ whole genome shotgun (WGS) entry which is preliminary data.</text>
</comment>
<dbReference type="OrthoDB" id="2507227at2759"/>
<evidence type="ECO:0000256" key="2">
    <source>
        <dbReference type="SAM" id="Phobius"/>
    </source>
</evidence>
<evidence type="ECO:0000313" key="6">
    <source>
        <dbReference type="Proteomes" id="UP000325313"/>
    </source>
</evidence>
<dbReference type="Proteomes" id="UP000324748">
    <property type="component" value="Unassembled WGS sequence"/>
</dbReference>
<evidence type="ECO:0000313" key="4">
    <source>
        <dbReference type="EMBL" id="KAA1104016.1"/>
    </source>
</evidence>
<gene>
    <name evidence="4" type="ORF">PGT21_007421</name>
    <name evidence="3" type="ORF">PGTUg99_006515</name>
</gene>
<protein>
    <submittedName>
        <fullName evidence="4">Uncharacterized protein</fullName>
    </submittedName>
</protein>
<keyword evidence="2" id="KW-0812">Transmembrane</keyword>
<feature type="transmembrane region" description="Helical" evidence="2">
    <location>
        <begin position="99"/>
        <end position="118"/>
    </location>
</feature>
<evidence type="ECO:0000256" key="1">
    <source>
        <dbReference type="SAM" id="MobiDB-lite"/>
    </source>
</evidence>
<keyword evidence="5" id="KW-1185">Reference proteome</keyword>
<feature type="compositionally biased region" description="Basic residues" evidence="1">
    <location>
        <begin position="231"/>
        <end position="241"/>
    </location>
</feature>